<evidence type="ECO:0000313" key="7">
    <source>
        <dbReference type="EnsemblMetazoa" id="CLYHEMP004907.1"/>
    </source>
</evidence>
<dbReference type="PROSITE" id="PS51412">
    <property type="entry name" value="MACPF_2"/>
    <property type="match status" value="1"/>
</dbReference>
<feature type="transmembrane region" description="Helical" evidence="5">
    <location>
        <begin position="41"/>
        <end position="64"/>
    </location>
</feature>
<evidence type="ECO:0000256" key="2">
    <source>
        <dbReference type="ARBA" id="ARBA00022525"/>
    </source>
</evidence>
<proteinExistence type="predicted"/>
<dbReference type="RefSeq" id="XP_066911685.1">
    <property type="nucleotide sequence ID" value="XM_067055584.1"/>
</dbReference>
<sequence length="510" mass="57815">MNMNDITVQYSRMENEKSDENEALILINHTTEYRYCTKSKVLVFGLVAFLSCSLITVAVVVHYINQSPFKCELPIFDKNGALLNESAPCSKAMRTVLSSHFLPKSDLYSTTSNGIQIWKPFPEHCFIIKTLAKTAQRSDVYENIDIFYKRIATDTGVGVSLIGKRTMGVTLSVKTDSLSAGITRVMGTSFEIYTHTRSITLDPKCYKISASQLTSHILTDFEALPTVIDKPENMESWQAYDTFLKKWGTHFTNQVIMGSSLRQWTFAKSSESYSMQSLQVKACFDLFSAVSVVPAQFNACSKIMKESAALNLNMATTYNLEIRGGTEKTRNKLIIERTPELIEKLLNEGSTMEQPIEYKYIPLWDIFLMKYGHHKSRSKIAMNMKQYYEGMLDFGCTLIEIGEEKVRRFKYRNDDNRFPIFQCELAKEGCRSDSDCHLGPSLSVTYCYGSMCLEHTKPSYGSKAKSVIARKSRQGSYSDEVNDSCRYELGITAGCYNNNEDEIIWNGAAH</sequence>
<dbReference type="GO" id="GO:0031640">
    <property type="term" value="P:killing of cells of another organism"/>
    <property type="evidence" value="ECO:0007669"/>
    <property type="project" value="UniProtKB-KW"/>
</dbReference>
<keyword evidence="3" id="KW-0204">Cytolysis</keyword>
<keyword evidence="5" id="KW-0812">Transmembrane</keyword>
<evidence type="ECO:0000256" key="1">
    <source>
        <dbReference type="ARBA" id="ARBA00004613"/>
    </source>
</evidence>
<evidence type="ECO:0000256" key="3">
    <source>
        <dbReference type="ARBA" id="ARBA00022852"/>
    </source>
</evidence>
<dbReference type="EnsemblMetazoa" id="CLYHEMT004907.2">
    <property type="protein sequence ID" value="CLYHEMP004907.2"/>
    <property type="gene ID" value="CLYHEMG004907"/>
</dbReference>
<dbReference type="InterPro" id="IPR020864">
    <property type="entry name" value="MACPF"/>
</dbReference>
<keyword evidence="5" id="KW-0472">Membrane</keyword>
<dbReference type="EnsemblMetazoa" id="CLYHEMT004907.1">
    <property type="protein sequence ID" value="CLYHEMP004907.1"/>
    <property type="gene ID" value="CLYHEMG004907"/>
</dbReference>
<evidence type="ECO:0000313" key="8">
    <source>
        <dbReference type="Proteomes" id="UP000594262"/>
    </source>
</evidence>
<dbReference type="Pfam" id="PF01823">
    <property type="entry name" value="MACPF"/>
    <property type="match status" value="1"/>
</dbReference>
<dbReference type="PANTHER" id="PTHR45742">
    <property type="entry name" value="COMPLEMENT COMPONENT C6"/>
    <property type="match status" value="1"/>
</dbReference>
<name>A0A7M5US25_9CNID</name>
<comment type="subcellular location">
    <subcellularLocation>
        <location evidence="1">Secreted</location>
    </subcellularLocation>
</comment>
<dbReference type="GeneID" id="136798914"/>
<dbReference type="Proteomes" id="UP000594262">
    <property type="component" value="Unplaced"/>
</dbReference>
<feature type="domain" description="MACPF" evidence="6">
    <location>
        <begin position="62"/>
        <end position="395"/>
    </location>
</feature>
<organism evidence="7 8">
    <name type="scientific">Clytia hemisphaerica</name>
    <dbReference type="NCBI Taxonomy" id="252671"/>
    <lineage>
        <taxon>Eukaryota</taxon>
        <taxon>Metazoa</taxon>
        <taxon>Cnidaria</taxon>
        <taxon>Hydrozoa</taxon>
        <taxon>Hydroidolina</taxon>
        <taxon>Leptothecata</taxon>
        <taxon>Obeliida</taxon>
        <taxon>Clytiidae</taxon>
        <taxon>Clytia</taxon>
    </lineage>
</organism>
<dbReference type="GO" id="GO:0005576">
    <property type="term" value="C:extracellular region"/>
    <property type="evidence" value="ECO:0007669"/>
    <property type="project" value="UniProtKB-SubCell"/>
</dbReference>
<evidence type="ECO:0000259" key="6">
    <source>
        <dbReference type="PROSITE" id="PS51412"/>
    </source>
</evidence>
<keyword evidence="8" id="KW-1185">Reference proteome</keyword>
<dbReference type="OrthoDB" id="5948204at2759"/>
<protein>
    <recommendedName>
        <fullName evidence="6">MACPF domain-containing protein</fullName>
    </recommendedName>
</protein>
<keyword evidence="2" id="KW-0964">Secreted</keyword>
<reference evidence="7" key="1">
    <citation type="submission" date="2021-01" db="UniProtKB">
        <authorList>
            <consortium name="EnsemblMetazoa"/>
        </authorList>
    </citation>
    <scope>IDENTIFICATION</scope>
</reference>
<evidence type="ECO:0000256" key="5">
    <source>
        <dbReference type="SAM" id="Phobius"/>
    </source>
</evidence>
<dbReference type="PANTHER" id="PTHR45742:SF8">
    <property type="entry name" value="FLOCCULATION PROTEIN FLO11"/>
    <property type="match status" value="1"/>
</dbReference>
<keyword evidence="4" id="KW-1015">Disulfide bond</keyword>
<accession>A0A7M5US25</accession>
<evidence type="ECO:0000256" key="4">
    <source>
        <dbReference type="ARBA" id="ARBA00023157"/>
    </source>
</evidence>
<dbReference type="AlphaFoldDB" id="A0A7M5US25"/>
<keyword evidence="5" id="KW-1133">Transmembrane helix</keyword>